<accession>A0AA89B577</accession>
<dbReference type="PANTHER" id="PTHR32444">
    <property type="entry name" value="BULB-TYPE LECTIN DOMAIN-CONTAINING PROTEIN"/>
    <property type="match status" value="1"/>
</dbReference>
<comment type="caution">
    <text evidence="1">The sequence shown here is derived from an EMBL/GenBank/DDBJ whole genome shotgun (WGS) entry which is preliminary data.</text>
</comment>
<gene>
    <name evidence="1" type="ORF">RJ639_042650</name>
</gene>
<dbReference type="Proteomes" id="UP001188597">
    <property type="component" value="Unassembled WGS sequence"/>
</dbReference>
<evidence type="ECO:0000313" key="2">
    <source>
        <dbReference type="Proteomes" id="UP001188597"/>
    </source>
</evidence>
<proteinExistence type="predicted"/>
<evidence type="ECO:0000313" key="1">
    <source>
        <dbReference type="EMBL" id="KAK3026353.1"/>
    </source>
</evidence>
<name>A0AA89B577_9ASTE</name>
<reference evidence="1" key="1">
    <citation type="submission" date="2022-12" db="EMBL/GenBank/DDBJ databases">
        <title>Draft genome assemblies for two species of Escallonia (Escalloniales).</title>
        <authorList>
            <person name="Chanderbali A."/>
            <person name="Dervinis C."/>
            <person name="Anghel I."/>
            <person name="Soltis D."/>
            <person name="Soltis P."/>
            <person name="Zapata F."/>
        </authorList>
    </citation>
    <scope>NUCLEOTIDE SEQUENCE</scope>
    <source>
        <strain evidence="1">UCBG64.0493</strain>
        <tissue evidence="1">Leaf</tissue>
    </source>
</reference>
<dbReference type="EMBL" id="JAVXUP010000504">
    <property type="protein sequence ID" value="KAK3026353.1"/>
    <property type="molecule type" value="Genomic_DNA"/>
</dbReference>
<dbReference type="AlphaFoldDB" id="A0AA89B577"/>
<protein>
    <submittedName>
        <fullName evidence="1">Uncharacterized protein</fullName>
    </submittedName>
</protein>
<sequence>MAQHAQTHQEGIALLFHLWDYRKKLLHKSEDFTLEQFQKHLRIEEESRKRENKVTILVESNVHYVDGSGSQSKNPALQQRYPSTQLIKDHETIISNSTKFKLGFFGPANSTSLYVGILYNIPVQTAIWVAKRDKPLSDTFGTVAISGDAISWYWMDSNNSHLVIKCFEFCSKFKCTTIG</sequence>
<organism evidence="1 2">
    <name type="scientific">Escallonia herrerae</name>
    <dbReference type="NCBI Taxonomy" id="1293975"/>
    <lineage>
        <taxon>Eukaryota</taxon>
        <taxon>Viridiplantae</taxon>
        <taxon>Streptophyta</taxon>
        <taxon>Embryophyta</taxon>
        <taxon>Tracheophyta</taxon>
        <taxon>Spermatophyta</taxon>
        <taxon>Magnoliopsida</taxon>
        <taxon>eudicotyledons</taxon>
        <taxon>Gunneridae</taxon>
        <taxon>Pentapetalae</taxon>
        <taxon>asterids</taxon>
        <taxon>campanulids</taxon>
        <taxon>Escalloniales</taxon>
        <taxon>Escalloniaceae</taxon>
        <taxon>Escallonia</taxon>
    </lineage>
</organism>
<dbReference type="PANTHER" id="PTHR32444:SF198">
    <property type="entry name" value="BULB-TYPE LECTIN DOMAIN-CONTAINING PROTEIN"/>
    <property type="match status" value="1"/>
</dbReference>
<keyword evidence="2" id="KW-1185">Reference proteome</keyword>